<dbReference type="SUPFAM" id="SSF63829">
    <property type="entry name" value="Calcium-dependent phosphotriesterase"/>
    <property type="match status" value="4"/>
</dbReference>
<gene>
    <name evidence="6" type="ORF">FLL46_24485</name>
</gene>
<evidence type="ECO:0000256" key="4">
    <source>
        <dbReference type="SAM" id="SignalP"/>
    </source>
</evidence>
<comment type="caution">
    <text evidence="6">The sequence shown here is derived from an EMBL/GenBank/DDBJ whole genome shotgun (WGS) entry which is preliminary data.</text>
</comment>
<dbReference type="InterPro" id="IPR015943">
    <property type="entry name" value="WD40/YVTN_repeat-like_dom_sf"/>
</dbReference>
<dbReference type="SUPFAM" id="SSF55785">
    <property type="entry name" value="PYP-like sensor domain (PAS domain)"/>
    <property type="match status" value="1"/>
</dbReference>
<dbReference type="PROSITE" id="PS50109">
    <property type="entry name" value="HIS_KIN"/>
    <property type="match status" value="1"/>
</dbReference>
<dbReference type="InterPro" id="IPR005467">
    <property type="entry name" value="His_kinase_dom"/>
</dbReference>
<dbReference type="Pfam" id="PF08447">
    <property type="entry name" value="PAS_3"/>
    <property type="match status" value="1"/>
</dbReference>
<evidence type="ECO:0000256" key="2">
    <source>
        <dbReference type="ARBA" id="ARBA00012438"/>
    </source>
</evidence>
<dbReference type="FunFam" id="2.60.40.10:FF:000791">
    <property type="entry name" value="Two-component system sensor histidine kinase/response regulator"/>
    <property type="match status" value="1"/>
</dbReference>
<dbReference type="Gene3D" id="3.30.450.20">
    <property type="entry name" value="PAS domain"/>
    <property type="match status" value="1"/>
</dbReference>
<evidence type="ECO:0000256" key="1">
    <source>
        <dbReference type="ARBA" id="ARBA00000085"/>
    </source>
</evidence>
<dbReference type="AlphaFoldDB" id="A0A545U0E2"/>
<evidence type="ECO:0000259" key="5">
    <source>
        <dbReference type="PROSITE" id="PS50109"/>
    </source>
</evidence>
<keyword evidence="4" id="KW-0732">Signal</keyword>
<dbReference type="InterPro" id="IPR013783">
    <property type="entry name" value="Ig-like_fold"/>
</dbReference>
<dbReference type="Proteomes" id="UP000315439">
    <property type="component" value="Unassembled WGS sequence"/>
</dbReference>
<evidence type="ECO:0000313" key="6">
    <source>
        <dbReference type="EMBL" id="TQV82931.1"/>
    </source>
</evidence>
<dbReference type="GO" id="GO:0000155">
    <property type="term" value="F:phosphorelay sensor kinase activity"/>
    <property type="evidence" value="ECO:0007669"/>
    <property type="project" value="InterPro"/>
</dbReference>
<feature type="chain" id="PRO_5022149863" description="histidine kinase" evidence="4">
    <location>
        <begin position="23"/>
        <end position="1209"/>
    </location>
</feature>
<proteinExistence type="predicted"/>
<reference evidence="6 7" key="1">
    <citation type="submission" date="2019-07" db="EMBL/GenBank/DDBJ databases">
        <title>Draft genome for Aliikangiella sp. M105.</title>
        <authorList>
            <person name="Wang G."/>
        </authorList>
    </citation>
    <scope>NUCLEOTIDE SEQUENCE [LARGE SCALE GENOMIC DNA]</scope>
    <source>
        <strain evidence="6 7">M105</strain>
    </source>
</reference>
<keyword evidence="7" id="KW-1185">Reference proteome</keyword>
<dbReference type="Pfam" id="PF07495">
    <property type="entry name" value="Y_Y_Y"/>
    <property type="match status" value="1"/>
</dbReference>
<dbReference type="RefSeq" id="WP_142934680.1">
    <property type="nucleotide sequence ID" value="NZ_ML660171.1"/>
</dbReference>
<evidence type="ECO:0000256" key="3">
    <source>
        <dbReference type="ARBA" id="ARBA00022553"/>
    </source>
</evidence>
<feature type="signal peptide" evidence="4">
    <location>
        <begin position="1"/>
        <end position="22"/>
    </location>
</feature>
<comment type="catalytic activity">
    <reaction evidence="1">
        <text>ATP + protein L-histidine = ADP + protein N-phospho-L-histidine.</text>
        <dbReference type="EC" id="2.7.13.3"/>
    </reaction>
</comment>
<dbReference type="SUPFAM" id="SSF55874">
    <property type="entry name" value="ATPase domain of HSP90 chaperone/DNA topoisomerase II/histidine kinase"/>
    <property type="match status" value="1"/>
</dbReference>
<dbReference type="InterPro" id="IPR003661">
    <property type="entry name" value="HisK_dim/P_dom"/>
</dbReference>
<keyword evidence="3" id="KW-0597">Phosphoprotein</keyword>
<dbReference type="InterPro" id="IPR036890">
    <property type="entry name" value="HATPase_C_sf"/>
</dbReference>
<dbReference type="Gene3D" id="1.10.287.130">
    <property type="match status" value="1"/>
</dbReference>
<dbReference type="PANTHER" id="PTHR43547">
    <property type="entry name" value="TWO-COMPONENT HISTIDINE KINASE"/>
    <property type="match status" value="1"/>
</dbReference>
<dbReference type="SMART" id="SM00387">
    <property type="entry name" value="HATPase_c"/>
    <property type="match status" value="1"/>
</dbReference>
<protein>
    <recommendedName>
        <fullName evidence="2">histidine kinase</fullName>
        <ecNumber evidence="2">2.7.13.3</ecNumber>
    </recommendedName>
</protein>
<dbReference type="CDD" id="cd00082">
    <property type="entry name" value="HisKA"/>
    <property type="match status" value="1"/>
</dbReference>
<dbReference type="Gene3D" id="2.60.40.10">
    <property type="entry name" value="Immunoglobulins"/>
    <property type="match status" value="1"/>
</dbReference>
<dbReference type="EC" id="2.7.13.3" evidence="2"/>
<dbReference type="PANTHER" id="PTHR43547:SF2">
    <property type="entry name" value="HYBRID SIGNAL TRANSDUCTION HISTIDINE KINASE C"/>
    <property type="match status" value="1"/>
</dbReference>
<dbReference type="Gene3D" id="2.130.10.10">
    <property type="entry name" value="YVTN repeat-like/Quinoprotein amine dehydrogenase"/>
    <property type="match status" value="3"/>
</dbReference>
<dbReference type="Pfam" id="PF02518">
    <property type="entry name" value="HATPase_c"/>
    <property type="match status" value="1"/>
</dbReference>
<sequence length="1209" mass="138193">MIKYLLFAFTFIHLVLAKPADANNALRFEPYSLSQGLSQGTVNCVLQDQQGFIWIGTQDGLNRFDGYTFKVFTHDPENSHSLSSSFVDSLYEDKNGVLWVGTSNGLNRFERTTESFTRINLAGESREYIGSQFIKELSPAVNGKLWAGTLGGLFLFDPTSLTSHQFSHQEKDANSLISNRVFTMMLDQKKHLWVGTQGGLDIFNPETNSFSRFQYFLQGESHIIDDIITILLQDKIGNIWIGTYNSGLFRFNPESGQIKNFRYDSNNQYSIASDRVISMFLDQSGDLWVGTFKGLNLFDRSSENFSRYQHDPVNKYSLSDDRVWSIAEDFSGGLWFGTGNGINRVDLGSRQFGHQTEATRRKNGLSHKRVRSLHKSNNGTLWIGVDNGLNRYDPISKQYTYFVHNPDDNNSISSGLVMSVLVDRKERTWVGTSDGGLDLFIPENNHFEHIDYNENSQRKTNLNRVYSIKEDRNGQLWVGTLNGLFQFDPEKRTFKQFKHDPQDPESISDNEIYSTLEDKSGNIWVATRNHGLNRLNLSTGHFEKFIHDANNPNSISHNRIFALYLDVNQTLWLATSNGLNKHIPGTNVFKLYSKKYGIPNEKVYAVTGDSRGFIWISTNRGLARFDPRNETFKSYDESRGAQSNEFNNGAFFKSSDGELFFGGINGFNRFHPENIVDNPFPPKLIISDFLLSNRLPGLSNENPTSPLDRVISETHKLNLTYKNSVFSFDISALHFSSPLQNQYAYQLKGFDENWINTDAAHRRITYTNLPSGSYLFQFKASNADGIWSKTPKMITIEIEPAPWRTWWAYLIYVTLFSIISGSFIRVKWQQLMLERQAAKAIAISQQRLSTALWGSRSEMWEWHIQKEIVERENLLPDIIKISGPAKFPKDFIALIHEDDRTTFVNAFNDHLNRKSQFLETSYRIKSHKEEWRWVMDRGQVVEWNEKNEAVVMRGILADINDLKVAEINRVLSIRKLITGVAHEINTPLGVSITAISLVNNELKAEMKSESQENQQLAGKPELNETMEDACQLIEGNLFRISRLITEFKKLAEFSGVRKYAFKLIEVLNDCEAQFRSYQLPLPLQYHIECRDDILVLGEPLILKQVLDIFFDNSIEHGFLNRTSGKITITAKMAQGKVLLTFSDNGIGMKQKHLDQAFDPFFTTKRIDRHIGLGLHTAYSLIVNELQGDISITTNENEEGVSITIELKAV</sequence>
<organism evidence="6 7">
    <name type="scientific">Aliikangiella coralliicola</name>
    <dbReference type="NCBI Taxonomy" id="2592383"/>
    <lineage>
        <taxon>Bacteria</taxon>
        <taxon>Pseudomonadati</taxon>
        <taxon>Pseudomonadota</taxon>
        <taxon>Gammaproteobacteria</taxon>
        <taxon>Oceanospirillales</taxon>
        <taxon>Pleioneaceae</taxon>
        <taxon>Aliikangiella</taxon>
    </lineage>
</organism>
<feature type="domain" description="Histidine kinase" evidence="5">
    <location>
        <begin position="979"/>
        <end position="1209"/>
    </location>
</feature>
<dbReference type="OrthoDB" id="176203at2"/>
<evidence type="ECO:0000313" key="7">
    <source>
        <dbReference type="Proteomes" id="UP000315439"/>
    </source>
</evidence>
<dbReference type="Gene3D" id="3.30.565.10">
    <property type="entry name" value="Histidine kinase-like ATPase, C-terminal domain"/>
    <property type="match status" value="1"/>
</dbReference>
<dbReference type="InterPro" id="IPR011123">
    <property type="entry name" value="Y_Y_Y"/>
</dbReference>
<dbReference type="Pfam" id="PF07494">
    <property type="entry name" value="Reg_prop"/>
    <property type="match status" value="9"/>
</dbReference>
<name>A0A545U0E2_9GAMM</name>
<accession>A0A545U0E2</accession>
<dbReference type="InterPro" id="IPR011110">
    <property type="entry name" value="Reg_prop"/>
</dbReference>
<dbReference type="InterPro" id="IPR013655">
    <property type="entry name" value="PAS_fold_3"/>
</dbReference>
<dbReference type="EMBL" id="VIKS01000015">
    <property type="protein sequence ID" value="TQV82931.1"/>
    <property type="molecule type" value="Genomic_DNA"/>
</dbReference>
<dbReference type="InterPro" id="IPR003594">
    <property type="entry name" value="HATPase_dom"/>
</dbReference>
<dbReference type="InterPro" id="IPR035965">
    <property type="entry name" value="PAS-like_dom_sf"/>
</dbReference>